<feature type="compositionally biased region" description="Basic and acidic residues" evidence="3">
    <location>
        <begin position="182"/>
        <end position="197"/>
    </location>
</feature>
<keyword evidence="6" id="KW-1185">Reference proteome</keyword>
<comment type="caution">
    <text evidence="5">The sequence shown here is derived from an EMBL/GenBank/DDBJ whole genome shotgun (WGS) entry which is preliminary data.</text>
</comment>
<feature type="domain" description="F-box" evidence="4">
    <location>
        <begin position="90"/>
        <end position="136"/>
    </location>
</feature>
<dbReference type="STRING" id="46731.A0A3M6TGT7"/>
<reference evidence="5 6" key="1">
    <citation type="journal article" date="2018" name="Sci. Rep.">
        <title>Comparative analysis of the Pocillopora damicornis genome highlights role of immune system in coral evolution.</title>
        <authorList>
            <person name="Cunning R."/>
            <person name="Bay R.A."/>
            <person name="Gillette P."/>
            <person name="Baker A.C."/>
            <person name="Traylor-Knowles N."/>
        </authorList>
    </citation>
    <scope>NUCLEOTIDE SEQUENCE [LARGE SCALE GENOMIC DNA]</scope>
    <source>
        <strain evidence="5">RSMAS</strain>
        <tissue evidence="5">Whole animal</tissue>
    </source>
</reference>
<dbReference type="OMA" id="TISQTCK"/>
<feature type="region of interest" description="Disordered" evidence="3">
    <location>
        <begin position="182"/>
        <end position="204"/>
    </location>
</feature>
<evidence type="ECO:0000256" key="3">
    <source>
        <dbReference type="SAM" id="MobiDB-lite"/>
    </source>
</evidence>
<dbReference type="AlphaFoldDB" id="A0A3M6TGT7"/>
<evidence type="ECO:0000313" key="5">
    <source>
        <dbReference type="EMBL" id="RMX40622.1"/>
    </source>
</evidence>
<dbReference type="PANTHER" id="PTHR46550">
    <property type="entry name" value="F-BOX ONLY PROTEIN 3"/>
    <property type="match status" value="1"/>
</dbReference>
<evidence type="ECO:0000313" key="6">
    <source>
        <dbReference type="Proteomes" id="UP000275408"/>
    </source>
</evidence>
<dbReference type="InterPro" id="IPR036047">
    <property type="entry name" value="F-box-like_dom_sf"/>
</dbReference>
<evidence type="ECO:0000259" key="4">
    <source>
        <dbReference type="PROSITE" id="PS50181"/>
    </source>
</evidence>
<dbReference type="PROSITE" id="PS50181">
    <property type="entry name" value="FBOX"/>
    <property type="match status" value="1"/>
</dbReference>
<dbReference type="InterPro" id="IPR001810">
    <property type="entry name" value="F-box_dom"/>
</dbReference>
<dbReference type="InterPro" id="IPR052121">
    <property type="entry name" value="F-box_SCF_Substrate_Recog"/>
</dbReference>
<dbReference type="Pfam" id="PF12937">
    <property type="entry name" value="F-box-like"/>
    <property type="match status" value="1"/>
</dbReference>
<keyword evidence="2" id="KW-0833">Ubl conjugation pathway</keyword>
<dbReference type="GO" id="GO:0005737">
    <property type="term" value="C:cytoplasm"/>
    <property type="evidence" value="ECO:0007669"/>
    <property type="project" value="TreeGrafter"/>
</dbReference>
<dbReference type="EMBL" id="RCHS01003600">
    <property type="protein sequence ID" value="RMX40622.1"/>
    <property type="molecule type" value="Genomic_DNA"/>
</dbReference>
<dbReference type="Gene3D" id="1.20.1280.50">
    <property type="match status" value="1"/>
</dbReference>
<evidence type="ECO:0000256" key="2">
    <source>
        <dbReference type="ARBA" id="ARBA00022786"/>
    </source>
</evidence>
<dbReference type="SMART" id="SM00256">
    <property type="entry name" value="FBOX"/>
    <property type="match status" value="1"/>
</dbReference>
<dbReference type="Proteomes" id="UP000275408">
    <property type="component" value="Unassembled WGS sequence"/>
</dbReference>
<dbReference type="PANTHER" id="PTHR46550:SF1">
    <property type="entry name" value="F-BOX PROTEIN 3"/>
    <property type="match status" value="1"/>
</dbReference>
<comment type="pathway">
    <text evidence="1">Protein modification; protein ubiquitination.</text>
</comment>
<protein>
    <recommendedName>
        <fullName evidence="4">F-box domain-containing protein</fullName>
    </recommendedName>
</protein>
<dbReference type="SUPFAM" id="SSF81383">
    <property type="entry name" value="F-box domain"/>
    <property type="match status" value="1"/>
</dbReference>
<accession>A0A3M6TGT7</accession>
<name>A0A3M6TGT7_POCDA</name>
<sequence length="204" mass="23551">MKTAIRDKIFETSGVGQAPSKDFFHLTVTRESIIWRSWRITLRSNKSLPGETTHSWDEFVNNSKGTRLQGEIRRVFGVETLNIVLAMVTQTWLPYLKSDILTEILVRLDLRDIIRLAQVCRALYNACVSDILWQKLYVKHFVIVPSDVRSVAEEFGWKKAFVVNLQKPVQTVRALRKVHTKLQEESSRKTPKEEGKRVGPLMSN</sequence>
<proteinExistence type="predicted"/>
<organism evidence="5 6">
    <name type="scientific">Pocillopora damicornis</name>
    <name type="common">Cauliflower coral</name>
    <name type="synonym">Millepora damicornis</name>
    <dbReference type="NCBI Taxonomy" id="46731"/>
    <lineage>
        <taxon>Eukaryota</taxon>
        <taxon>Metazoa</taxon>
        <taxon>Cnidaria</taxon>
        <taxon>Anthozoa</taxon>
        <taxon>Hexacorallia</taxon>
        <taxon>Scleractinia</taxon>
        <taxon>Astrocoeniina</taxon>
        <taxon>Pocilloporidae</taxon>
        <taxon>Pocillopora</taxon>
    </lineage>
</organism>
<gene>
    <name evidence="5" type="ORF">pdam_00009880</name>
</gene>
<evidence type="ECO:0000256" key="1">
    <source>
        <dbReference type="ARBA" id="ARBA00004906"/>
    </source>
</evidence>
<dbReference type="OrthoDB" id="3219396at2759"/>